<accession>A0A7W9YBN4</accession>
<evidence type="ECO:0000313" key="2">
    <source>
        <dbReference type="Proteomes" id="UP000547879"/>
    </source>
</evidence>
<sequence>MAGKRLYTVRSPRLTFRKRPKTPVKNVPLSIRPAEPDIVFVYADEILDHVFVEPSNDNEHRYWSSK</sequence>
<organism evidence="1 2">
    <name type="scientific">Rhizobium wenxiniae</name>
    <dbReference type="NCBI Taxonomy" id="1737357"/>
    <lineage>
        <taxon>Bacteria</taxon>
        <taxon>Pseudomonadati</taxon>
        <taxon>Pseudomonadota</taxon>
        <taxon>Alphaproteobacteria</taxon>
        <taxon>Hyphomicrobiales</taxon>
        <taxon>Rhizobiaceae</taxon>
        <taxon>Rhizobium/Agrobacterium group</taxon>
        <taxon>Rhizobium</taxon>
    </lineage>
</organism>
<reference evidence="1 2" key="1">
    <citation type="submission" date="2020-08" db="EMBL/GenBank/DDBJ databases">
        <title>Genomic Encyclopedia of Type Strains, Phase IV (KMG-IV): sequencing the most valuable type-strain genomes for metagenomic binning, comparative biology and taxonomic classification.</title>
        <authorList>
            <person name="Goeker M."/>
        </authorList>
    </citation>
    <scope>NUCLEOTIDE SEQUENCE [LARGE SCALE GENOMIC DNA]</scope>
    <source>
        <strain evidence="1 2">DSM 100734</strain>
    </source>
</reference>
<comment type="caution">
    <text evidence="1">The sequence shown here is derived from an EMBL/GenBank/DDBJ whole genome shotgun (WGS) entry which is preliminary data.</text>
</comment>
<dbReference type="EMBL" id="JACHEG010000010">
    <property type="protein sequence ID" value="MBB6165604.1"/>
    <property type="molecule type" value="Genomic_DNA"/>
</dbReference>
<dbReference type="AlphaFoldDB" id="A0A7W9YBN4"/>
<keyword evidence="2" id="KW-1185">Reference proteome</keyword>
<proteinExistence type="predicted"/>
<dbReference type="Proteomes" id="UP000547879">
    <property type="component" value="Unassembled WGS sequence"/>
</dbReference>
<evidence type="ECO:0000313" key="1">
    <source>
        <dbReference type="EMBL" id="MBB6165604.1"/>
    </source>
</evidence>
<protein>
    <submittedName>
        <fullName evidence="1">Uncharacterized protein</fullName>
    </submittedName>
</protein>
<gene>
    <name evidence="1" type="ORF">HNQ72_005452</name>
</gene>
<name>A0A7W9YBN4_9HYPH</name>